<dbReference type="GO" id="GO:0140359">
    <property type="term" value="F:ABC-type transporter activity"/>
    <property type="evidence" value="ECO:0007669"/>
    <property type="project" value="InterPro"/>
</dbReference>
<reference evidence="9" key="1">
    <citation type="submission" date="2022-06" db="EMBL/GenBank/DDBJ databases">
        <title>PHB producers.</title>
        <authorList>
            <person name="Besaury L."/>
        </authorList>
    </citation>
    <scope>NUCLEOTIDE SEQUENCE</scope>
    <source>
        <strain evidence="9 10">SEWS6</strain>
    </source>
</reference>
<dbReference type="InterPro" id="IPR027417">
    <property type="entry name" value="P-loop_NTPase"/>
</dbReference>
<evidence type="ECO:0000256" key="4">
    <source>
        <dbReference type="ARBA" id="ARBA00022519"/>
    </source>
</evidence>
<accession>A0AAP5ESX3</accession>
<evidence type="ECO:0000256" key="1">
    <source>
        <dbReference type="ARBA" id="ARBA00005417"/>
    </source>
</evidence>
<keyword evidence="3" id="KW-1003">Cell membrane</keyword>
<dbReference type="AlphaFoldDB" id="A0AAP5ESX3"/>
<evidence type="ECO:0000313" key="8">
    <source>
        <dbReference type="EMBL" id="MCX4151928.1"/>
    </source>
</evidence>
<organism evidence="9 11">
    <name type="scientific">Paraburkholderia madseniana</name>
    <dbReference type="NCBI Taxonomy" id="2599607"/>
    <lineage>
        <taxon>Bacteria</taxon>
        <taxon>Pseudomonadati</taxon>
        <taxon>Pseudomonadota</taxon>
        <taxon>Betaproteobacteria</taxon>
        <taxon>Burkholderiales</taxon>
        <taxon>Burkholderiaceae</taxon>
        <taxon>Paraburkholderia</taxon>
    </lineage>
</organism>
<dbReference type="InterPro" id="IPR050683">
    <property type="entry name" value="Bact_Polysacc_Export_ATP-bd"/>
</dbReference>
<feature type="domain" description="ABC transporter" evidence="7">
    <location>
        <begin position="44"/>
        <end position="262"/>
    </location>
</feature>
<protein>
    <submittedName>
        <fullName evidence="9">ABC transporter ATP-binding protein</fullName>
    </submittedName>
</protein>
<evidence type="ECO:0000313" key="9">
    <source>
        <dbReference type="EMBL" id="MDQ6413738.1"/>
    </source>
</evidence>
<dbReference type="PANTHER" id="PTHR46743:SF2">
    <property type="entry name" value="TEICHOIC ACIDS EXPORT ATP-BINDING PROTEIN TAGH"/>
    <property type="match status" value="1"/>
</dbReference>
<name>A0AAP5ESX3_9BURK</name>
<dbReference type="InterPro" id="IPR003439">
    <property type="entry name" value="ABC_transporter-like_ATP-bd"/>
</dbReference>
<dbReference type="CDD" id="cd10147">
    <property type="entry name" value="Wzt_C-like"/>
    <property type="match status" value="1"/>
</dbReference>
<dbReference type="Pfam" id="PF14524">
    <property type="entry name" value="Wzt_C"/>
    <property type="match status" value="1"/>
</dbReference>
<comment type="caution">
    <text evidence="9">The sequence shown here is derived from an EMBL/GenBank/DDBJ whole genome shotgun (WGS) entry which is preliminary data.</text>
</comment>
<dbReference type="PANTHER" id="PTHR46743">
    <property type="entry name" value="TEICHOIC ACIDS EXPORT ATP-BINDING PROTEIN TAGH"/>
    <property type="match status" value="1"/>
</dbReference>
<evidence type="ECO:0000256" key="3">
    <source>
        <dbReference type="ARBA" id="ARBA00022475"/>
    </source>
</evidence>
<dbReference type="Proteomes" id="UP001209412">
    <property type="component" value="Unassembled WGS sequence"/>
</dbReference>
<keyword evidence="4" id="KW-0472">Membrane</keyword>
<keyword evidence="10" id="KW-1185">Reference proteome</keyword>
<dbReference type="CDD" id="cd03220">
    <property type="entry name" value="ABC_KpsT_Wzt"/>
    <property type="match status" value="1"/>
</dbReference>
<dbReference type="PROSITE" id="PS50893">
    <property type="entry name" value="ABC_TRANSPORTER_2"/>
    <property type="match status" value="1"/>
</dbReference>
<dbReference type="InterPro" id="IPR003593">
    <property type="entry name" value="AAA+_ATPase"/>
</dbReference>
<dbReference type="InterPro" id="IPR015860">
    <property type="entry name" value="ABC_transpr_TagH-like"/>
</dbReference>
<evidence type="ECO:0000256" key="5">
    <source>
        <dbReference type="ARBA" id="ARBA00022741"/>
    </source>
</evidence>
<dbReference type="Gene3D" id="3.40.50.300">
    <property type="entry name" value="P-loop containing nucleotide triphosphate hydrolases"/>
    <property type="match status" value="1"/>
</dbReference>
<evidence type="ECO:0000313" key="10">
    <source>
        <dbReference type="Proteomes" id="UP001209412"/>
    </source>
</evidence>
<dbReference type="Pfam" id="PF00005">
    <property type="entry name" value="ABC_tran"/>
    <property type="match status" value="1"/>
</dbReference>
<gene>
    <name evidence="9" type="ORF">NIE36_42180</name>
    <name evidence="8" type="ORF">OSB80_42290</name>
</gene>
<evidence type="ECO:0000256" key="2">
    <source>
        <dbReference type="ARBA" id="ARBA00022448"/>
    </source>
</evidence>
<dbReference type="Proteomes" id="UP001242288">
    <property type="component" value="Unassembled WGS sequence"/>
</dbReference>
<dbReference type="EMBL" id="JAMXWF010000067">
    <property type="protein sequence ID" value="MDQ6413738.1"/>
    <property type="molecule type" value="Genomic_DNA"/>
</dbReference>
<keyword evidence="4" id="KW-0997">Cell inner membrane</keyword>
<dbReference type="GO" id="GO:0016887">
    <property type="term" value="F:ATP hydrolysis activity"/>
    <property type="evidence" value="ECO:0007669"/>
    <property type="project" value="InterPro"/>
</dbReference>
<comment type="similarity">
    <text evidence="1">Belongs to the ABC transporter superfamily.</text>
</comment>
<dbReference type="EMBL" id="JAPKHW010000067">
    <property type="protein sequence ID" value="MCX4151928.1"/>
    <property type="molecule type" value="Genomic_DNA"/>
</dbReference>
<dbReference type="InterPro" id="IPR029439">
    <property type="entry name" value="Wzt_C"/>
</dbReference>
<evidence type="ECO:0000256" key="6">
    <source>
        <dbReference type="ARBA" id="ARBA00022840"/>
    </source>
</evidence>
<keyword evidence="5" id="KW-0547">Nucleotide-binding</keyword>
<evidence type="ECO:0000259" key="7">
    <source>
        <dbReference type="PROSITE" id="PS50893"/>
    </source>
</evidence>
<proteinExistence type="inferred from homology"/>
<dbReference type="SMART" id="SM00382">
    <property type="entry name" value="AAA"/>
    <property type="match status" value="1"/>
</dbReference>
<dbReference type="GO" id="GO:0016020">
    <property type="term" value="C:membrane"/>
    <property type="evidence" value="ECO:0007669"/>
    <property type="project" value="InterPro"/>
</dbReference>
<sequence>MSSEAVAISVDSVGKRFRVFAKPTDRLKAAVRHRIGRLARIVPARLLSGTDGPTEFHALRNVSFQVEKGETIGIIGRNGSGKSTLLQIICSTLTPSEGRVSVNGRVAALLELGAGFNPEFTGRENVFMNAALLGLSRQQIEERLDKIFAFADIGDFVDQPVKTYSSGMYVRLAFAVIAHVDADVLVIDEALAVGDAFFTQKCMRFLRSFMENGTVLFVSHDTNAVVNLCERVVWLDKGVVRAIGPAKDVCDSYLEAFYDEQHRTSGKQHSPAKPQSVVRTAVGTSVRDQRADIINASPLRNELELFQFRPDAKHFGLHGAIIEDVSVNDESGAPLRWVVGGEVVCVQIVAKALEPLQQAIVGFIVRDRLGQNLFGDNTCVTTLDNPFGAVAGEILTTRFVFRMPVLPVGDYSLAVAIADGSQAEHVVHQWLHDAVMFKSHSTSVSTGLIGIPMHEITLERSMVNINSEGVR</sequence>
<keyword evidence="2" id="KW-0813">Transport</keyword>
<dbReference type="SUPFAM" id="SSF52540">
    <property type="entry name" value="P-loop containing nucleoside triphosphate hydrolases"/>
    <property type="match status" value="1"/>
</dbReference>
<dbReference type="GO" id="GO:0005524">
    <property type="term" value="F:ATP binding"/>
    <property type="evidence" value="ECO:0007669"/>
    <property type="project" value="UniProtKB-KW"/>
</dbReference>
<dbReference type="Gene3D" id="2.70.50.60">
    <property type="entry name" value="abc- transporter (atp binding component) like domain"/>
    <property type="match status" value="1"/>
</dbReference>
<keyword evidence="6 9" id="KW-0067">ATP-binding</keyword>
<evidence type="ECO:0000313" key="11">
    <source>
        <dbReference type="Proteomes" id="UP001242288"/>
    </source>
</evidence>
<dbReference type="RefSeq" id="WP_266262003.1">
    <property type="nucleotide sequence ID" value="NZ_JAMXWF010000067.1"/>
</dbReference>